<dbReference type="EMBL" id="CP055900">
    <property type="protein sequence ID" value="QKX59388.1"/>
    <property type="molecule type" value="Genomic_DNA"/>
</dbReference>
<evidence type="ECO:0000256" key="1">
    <source>
        <dbReference type="ARBA" id="ARBA00022723"/>
    </source>
</evidence>
<dbReference type="GeneID" id="55994017"/>
<dbReference type="GO" id="GO:0000981">
    <property type="term" value="F:DNA-binding transcription factor activity, RNA polymerase II-specific"/>
    <property type="evidence" value="ECO:0007669"/>
    <property type="project" value="InterPro"/>
</dbReference>
<dbReference type="GO" id="GO:0003677">
    <property type="term" value="F:DNA binding"/>
    <property type="evidence" value="ECO:0007669"/>
    <property type="project" value="UniProtKB-KW"/>
</dbReference>
<keyword evidence="8" id="KW-1185">Reference proteome</keyword>
<dbReference type="CDD" id="cd00067">
    <property type="entry name" value="GAL4"/>
    <property type="match status" value="1"/>
</dbReference>
<dbReference type="AlphaFoldDB" id="A0A7H8R0A7"/>
<evidence type="ECO:0000313" key="7">
    <source>
        <dbReference type="EMBL" id="QKX59388.1"/>
    </source>
</evidence>
<protein>
    <recommendedName>
        <fullName evidence="6">Zn(2)-C6 fungal-type domain-containing protein</fullName>
    </recommendedName>
</protein>
<name>A0A7H8R0A7_TALRU</name>
<dbReference type="RefSeq" id="XP_035345566.1">
    <property type="nucleotide sequence ID" value="XM_035489673.1"/>
</dbReference>
<proteinExistence type="predicted"/>
<dbReference type="InterPro" id="IPR036864">
    <property type="entry name" value="Zn2-C6_fun-type_DNA-bd_sf"/>
</dbReference>
<dbReference type="SMART" id="SM00906">
    <property type="entry name" value="Fungal_trans"/>
    <property type="match status" value="1"/>
</dbReference>
<sequence>MEHHQYSPNRAKRPRVAEENRKRAVRACDGCRRVKEKCEGGVPCRRCTRYHRQCVFNTPAEPSDRVNRLHDRAASFSRDDDPDSQRVRYMEQILAHYMPNTSFDVPSLRKIAEDLQKRHHDLSESDGPPTQAEGDDLDDLAIDEEDFSIRAFSDNTTHYSGEFSYQNFSMKIRRKIDEWMQNAAPEDNAEPVPFEERWRATQLQSGSSLVSAAITCLPPRYVADFLVNTASKYARTNNFYVEEDWLRDKLAICYNDPDSLTSVDAASVCAILMTLAIGTQFAHMESRTPVNKITREESTTDDHRFSEDEVGLTFYHFASKLLPDIIAMASVRSVQACLLMGTYLLPLDTSGLSYTYYGLAMKLAIQNGMHRKYAGEGLDSYMQEIRNRVFWTAFTIERRISILHGRPPSITDSEVDADLPVDLPGLASTTTPDNYTNMMALIKLTMKLGEFAQDISALRKCPKWKQSEYLEKLLVQRRQLVEWWSTLPKENSCRDLNPAGPLFRSNVHLKLDYCLARIFIGRPFLFSNVKGVNFNAQQKSSAGRSKMRAILVSDCVEGALEIVELCRLLRDETGLARASYTEFSSCRAALLVILAQSLTKRTERLRNALSQGMGLIKIMSMGVGSAKSAVSVIEALERAIRRLEDWSQSQAQSRQEALDTGYELFKNWEMLWKTGPLSPATGNATPSHNSNIAAQLHPIPANSFSSTTTPFPSDNTMKANTMEVLNNQLFDPTIKLDPMNITTNATGTPAPHQLDMVHSPNTGALPQTPHFGFEGFISNFPQELDEFTAIPCFDTDAIGQAAAPGMDLDSAINAANQSHNDWTL</sequence>
<accession>A0A7H8R0A7</accession>
<dbReference type="InterPro" id="IPR007219">
    <property type="entry name" value="XnlR_reg_dom"/>
</dbReference>
<feature type="domain" description="Zn(2)-C6 fungal-type" evidence="6">
    <location>
        <begin position="27"/>
        <end position="56"/>
    </location>
</feature>
<dbReference type="PANTHER" id="PTHR46910">
    <property type="entry name" value="TRANSCRIPTION FACTOR PDR1"/>
    <property type="match status" value="1"/>
</dbReference>
<keyword evidence="5" id="KW-0539">Nucleus</keyword>
<dbReference type="GO" id="GO:0008270">
    <property type="term" value="F:zinc ion binding"/>
    <property type="evidence" value="ECO:0007669"/>
    <property type="project" value="InterPro"/>
</dbReference>
<keyword evidence="1" id="KW-0479">Metal-binding</keyword>
<evidence type="ECO:0000256" key="3">
    <source>
        <dbReference type="ARBA" id="ARBA00023125"/>
    </source>
</evidence>
<reference evidence="8" key="1">
    <citation type="submission" date="2020-06" db="EMBL/GenBank/DDBJ databases">
        <title>A chromosome-scale genome assembly of Talaromyces rugulosus W13939.</title>
        <authorList>
            <person name="Wang B."/>
            <person name="Guo L."/>
            <person name="Ye K."/>
            <person name="Wang L."/>
        </authorList>
    </citation>
    <scope>NUCLEOTIDE SEQUENCE [LARGE SCALE GENOMIC DNA]</scope>
    <source>
        <strain evidence="8">W13939</strain>
    </source>
</reference>
<organism evidence="7 8">
    <name type="scientific">Talaromyces rugulosus</name>
    <name type="common">Penicillium rugulosum</name>
    <dbReference type="NCBI Taxonomy" id="121627"/>
    <lineage>
        <taxon>Eukaryota</taxon>
        <taxon>Fungi</taxon>
        <taxon>Dikarya</taxon>
        <taxon>Ascomycota</taxon>
        <taxon>Pezizomycotina</taxon>
        <taxon>Eurotiomycetes</taxon>
        <taxon>Eurotiomycetidae</taxon>
        <taxon>Eurotiales</taxon>
        <taxon>Trichocomaceae</taxon>
        <taxon>Talaromyces</taxon>
        <taxon>Talaromyces sect. Islandici</taxon>
    </lineage>
</organism>
<keyword evidence="3" id="KW-0238">DNA-binding</keyword>
<evidence type="ECO:0000313" key="8">
    <source>
        <dbReference type="Proteomes" id="UP000509510"/>
    </source>
</evidence>
<gene>
    <name evidence="7" type="ORF">TRUGW13939_06522</name>
</gene>
<evidence type="ECO:0000256" key="2">
    <source>
        <dbReference type="ARBA" id="ARBA00023015"/>
    </source>
</evidence>
<dbReference type="KEGG" id="trg:TRUGW13939_06522"/>
<dbReference type="OrthoDB" id="3921198at2759"/>
<dbReference type="PANTHER" id="PTHR46910:SF15">
    <property type="entry name" value="PRNA PROTEIN"/>
    <property type="match status" value="1"/>
</dbReference>
<keyword evidence="2" id="KW-0805">Transcription regulation</keyword>
<dbReference type="SUPFAM" id="SSF57701">
    <property type="entry name" value="Zn2/Cys6 DNA-binding domain"/>
    <property type="match status" value="1"/>
</dbReference>
<evidence type="ECO:0000256" key="4">
    <source>
        <dbReference type="ARBA" id="ARBA00023163"/>
    </source>
</evidence>
<dbReference type="GO" id="GO:0006351">
    <property type="term" value="P:DNA-templated transcription"/>
    <property type="evidence" value="ECO:0007669"/>
    <property type="project" value="InterPro"/>
</dbReference>
<dbReference type="PROSITE" id="PS00463">
    <property type="entry name" value="ZN2_CY6_FUNGAL_1"/>
    <property type="match status" value="1"/>
</dbReference>
<evidence type="ECO:0000256" key="5">
    <source>
        <dbReference type="ARBA" id="ARBA00023242"/>
    </source>
</evidence>
<dbReference type="InterPro" id="IPR050987">
    <property type="entry name" value="AtrR-like"/>
</dbReference>
<dbReference type="SMART" id="SM00066">
    <property type="entry name" value="GAL4"/>
    <property type="match status" value="1"/>
</dbReference>
<dbReference type="InterPro" id="IPR001138">
    <property type="entry name" value="Zn2Cys6_DnaBD"/>
</dbReference>
<dbReference type="Proteomes" id="UP000509510">
    <property type="component" value="Chromosome III"/>
</dbReference>
<dbReference type="Gene3D" id="4.10.240.10">
    <property type="entry name" value="Zn(2)-C6 fungal-type DNA-binding domain"/>
    <property type="match status" value="1"/>
</dbReference>
<keyword evidence="4" id="KW-0804">Transcription</keyword>
<evidence type="ECO:0000259" key="6">
    <source>
        <dbReference type="PROSITE" id="PS50048"/>
    </source>
</evidence>
<dbReference type="Pfam" id="PF04082">
    <property type="entry name" value="Fungal_trans"/>
    <property type="match status" value="1"/>
</dbReference>
<dbReference type="Pfam" id="PF00172">
    <property type="entry name" value="Zn_clus"/>
    <property type="match status" value="1"/>
</dbReference>
<dbReference type="PROSITE" id="PS50048">
    <property type="entry name" value="ZN2_CY6_FUNGAL_2"/>
    <property type="match status" value="1"/>
</dbReference>
<dbReference type="CDD" id="cd12148">
    <property type="entry name" value="fungal_TF_MHR"/>
    <property type="match status" value="1"/>
</dbReference>